<dbReference type="HOGENOM" id="CLU_1153242_0_0_1"/>
<accession>A0A0E0GQJ7</accession>
<evidence type="ECO:0000313" key="2">
    <source>
        <dbReference type="EnsemblPlants" id="ONIVA03G27220.1"/>
    </source>
</evidence>
<evidence type="ECO:0000313" key="3">
    <source>
        <dbReference type="Proteomes" id="UP000006591"/>
    </source>
</evidence>
<dbReference type="Gramene" id="ONIVA03G27220.1">
    <property type="protein sequence ID" value="ONIVA03G27220.1"/>
    <property type="gene ID" value="ONIVA03G27220"/>
</dbReference>
<dbReference type="EnsemblPlants" id="ONIVA03G27220.1">
    <property type="protein sequence ID" value="ONIVA03G27220.1"/>
    <property type="gene ID" value="ONIVA03G27220"/>
</dbReference>
<dbReference type="OMA" id="GRWQRQQ"/>
<proteinExistence type="predicted"/>
<feature type="region of interest" description="Disordered" evidence="1">
    <location>
        <begin position="1"/>
        <end position="102"/>
    </location>
</feature>
<organism evidence="2">
    <name type="scientific">Oryza nivara</name>
    <name type="common">Indian wild rice</name>
    <name type="synonym">Oryza sativa f. spontanea</name>
    <dbReference type="NCBI Taxonomy" id="4536"/>
    <lineage>
        <taxon>Eukaryota</taxon>
        <taxon>Viridiplantae</taxon>
        <taxon>Streptophyta</taxon>
        <taxon>Embryophyta</taxon>
        <taxon>Tracheophyta</taxon>
        <taxon>Spermatophyta</taxon>
        <taxon>Magnoliopsida</taxon>
        <taxon>Liliopsida</taxon>
        <taxon>Poales</taxon>
        <taxon>Poaceae</taxon>
        <taxon>BOP clade</taxon>
        <taxon>Oryzoideae</taxon>
        <taxon>Oryzeae</taxon>
        <taxon>Oryzinae</taxon>
        <taxon>Oryza</taxon>
    </lineage>
</organism>
<protein>
    <submittedName>
        <fullName evidence="2">Uncharacterized protein</fullName>
    </submittedName>
</protein>
<feature type="compositionally biased region" description="Low complexity" evidence="1">
    <location>
        <begin position="61"/>
        <end position="71"/>
    </location>
</feature>
<feature type="compositionally biased region" description="Basic residues" evidence="1">
    <location>
        <begin position="16"/>
        <end position="29"/>
    </location>
</feature>
<reference evidence="2" key="2">
    <citation type="submission" date="2018-04" db="EMBL/GenBank/DDBJ databases">
        <title>OnivRS2 (Oryza nivara Reference Sequence Version 2).</title>
        <authorList>
            <person name="Zhang J."/>
            <person name="Kudrna D."/>
            <person name="Lee S."/>
            <person name="Talag J."/>
            <person name="Rajasekar S."/>
            <person name="Welchert J."/>
            <person name="Hsing Y.-I."/>
            <person name="Wing R.A."/>
        </authorList>
    </citation>
    <scope>NUCLEOTIDE SEQUENCE [LARGE SCALE GENOMIC DNA]</scope>
    <source>
        <strain evidence="2">SL10</strain>
    </source>
</reference>
<name>A0A0E0GQJ7_ORYNI</name>
<reference evidence="2" key="1">
    <citation type="submission" date="2015-04" db="UniProtKB">
        <authorList>
            <consortium name="EnsemblPlants"/>
        </authorList>
    </citation>
    <scope>IDENTIFICATION</scope>
    <source>
        <strain evidence="2">SL10</strain>
    </source>
</reference>
<keyword evidence="3" id="KW-1185">Reference proteome</keyword>
<dbReference type="AlphaFoldDB" id="A0A0E0GQJ7"/>
<evidence type="ECO:0000256" key="1">
    <source>
        <dbReference type="SAM" id="MobiDB-lite"/>
    </source>
</evidence>
<sequence length="249" mass="26646">MAAARRNHGDASSLARGRRGGAWRARRREARSTAREAGDPAPRWPDPVLPRPDLATRRRAMAPSWARSAAAEGRWQRQQRRSEGRTATTAAEGGPCFDDDSGARATLRWRRRGSRAVLRRRRWREGRVPAREGLPPVGGVLLPLSARPGGVRGEELWGGGVGVASRWGATLLGNDNICSFSLGMLVLPVQAAAAVAVMARDMSASGVSEIESRRWLMPDGDDHSVRRHGVPGGAAAAGVVQAGPALKPI</sequence>
<dbReference type="Proteomes" id="UP000006591">
    <property type="component" value="Chromosome 3"/>
</dbReference>